<accession>A0A4Z0R3R0</accession>
<proteinExistence type="predicted"/>
<dbReference type="RefSeq" id="WP_135549252.1">
    <property type="nucleotide sequence ID" value="NZ_SPQQ01000006.1"/>
</dbReference>
<sequence>MNELKLFIKNNLNNPEAIRELYLSNQGYYDELIRKNKSKLCLLKFMYPQYYRALRQGGILS</sequence>
<dbReference type="AlphaFoldDB" id="A0A4Z0R3R0"/>
<reference evidence="1 2" key="1">
    <citation type="submission" date="2019-03" db="EMBL/GenBank/DDBJ databases">
        <title>Draft Genome Sequence of Desulfosporosinus fructosivorans Strain 63.6F, Isolated from Marine Sediment in the Baltic Sea.</title>
        <authorList>
            <person name="Hausmann B."/>
            <person name="Vandieken V."/>
            <person name="Pjevac P."/>
            <person name="Schreck K."/>
            <person name="Herbold C.W."/>
            <person name="Loy A."/>
        </authorList>
    </citation>
    <scope>NUCLEOTIDE SEQUENCE [LARGE SCALE GENOMIC DNA]</scope>
    <source>
        <strain evidence="1 2">63.6F</strain>
    </source>
</reference>
<dbReference type="Proteomes" id="UP000298460">
    <property type="component" value="Unassembled WGS sequence"/>
</dbReference>
<protein>
    <submittedName>
        <fullName evidence="1">Uncharacterized protein</fullName>
    </submittedName>
</protein>
<name>A0A4Z0R3R0_9FIRM</name>
<evidence type="ECO:0000313" key="2">
    <source>
        <dbReference type="Proteomes" id="UP000298460"/>
    </source>
</evidence>
<organism evidence="1 2">
    <name type="scientific">Desulfosporosinus fructosivorans</name>
    <dbReference type="NCBI Taxonomy" id="2018669"/>
    <lineage>
        <taxon>Bacteria</taxon>
        <taxon>Bacillati</taxon>
        <taxon>Bacillota</taxon>
        <taxon>Clostridia</taxon>
        <taxon>Eubacteriales</taxon>
        <taxon>Desulfitobacteriaceae</taxon>
        <taxon>Desulfosporosinus</taxon>
    </lineage>
</organism>
<evidence type="ECO:0000313" key="1">
    <source>
        <dbReference type="EMBL" id="TGE37025.1"/>
    </source>
</evidence>
<gene>
    <name evidence="1" type="ORF">E4K67_18240</name>
</gene>
<dbReference type="EMBL" id="SPQQ01000006">
    <property type="protein sequence ID" value="TGE37025.1"/>
    <property type="molecule type" value="Genomic_DNA"/>
</dbReference>
<keyword evidence="2" id="KW-1185">Reference proteome</keyword>
<comment type="caution">
    <text evidence="1">The sequence shown here is derived from an EMBL/GenBank/DDBJ whole genome shotgun (WGS) entry which is preliminary data.</text>
</comment>